<dbReference type="Gene3D" id="3.40.50.1820">
    <property type="entry name" value="alpha/beta hydrolase"/>
    <property type="match status" value="1"/>
</dbReference>
<dbReference type="PANTHER" id="PTHR11440">
    <property type="entry name" value="LECITHIN-CHOLESTEROL ACYLTRANSFERASE-RELATED"/>
    <property type="match status" value="1"/>
</dbReference>
<comment type="caution">
    <text evidence="2">The sequence shown here is derived from an EMBL/GenBank/DDBJ whole genome shotgun (WGS) entry which is preliminary data.</text>
</comment>
<evidence type="ECO:0000313" key="3">
    <source>
        <dbReference type="Proteomes" id="UP001162811"/>
    </source>
</evidence>
<evidence type="ECO:0000313" key="2">
    <source>
        <dbReference type="EMBL" id="MCO5397760.1"/>
    </source>
</evidence>
<proteinExistence type="predicted"/>
<dbReference type="EMBL" id="JAMXHT010000002">
    <property type="protein sequence ID" value="MCO5397760.1"/>
    <property type="molecule type" value="Genomic_DNA"/>
</dbReference>
<sequence>MATEERILPHTIAKDGAVEFHSVTSPSDDSIAVCHVPPDRVIPVIFVPGVMGSNLKNKETNKEVWVVNSEAGMGSWLFKKAPQRKELLDPKKTTVFDGGKLPEGTSLTDAEKRRRGWGTVARTSYGDWLVWLQNALNDCTAGTEYGRKGVRKSLTEKPVAPGQTPLTDQEVALSYRYELPVHAVGYNWLQSNADSAQHLANEIDRIMASYRNAGRRCERVIVVTHSMGGLVARHCSEVRGYREKILGILHSVMPTTGSATAYSRVKAGWEGSGLARKVLGENANEITAVFGQSAGPLQLLPSTEYGDGWLQIQSAEGQFVHLPQKGDPYTEIYTQRGKWWGLIDDSLLNPLDKTKRQIEQDWKSYVELINLEVRKFHDAISRRYHPQTYAFYGDDTKHKTWGDVIWARTLRPHLRNAQPKPVVAPLDLALVDDNRVGTQLLTENPKLLASSMEEFTLRSPAENGDGTVPIRSGRAPAQYAKACVAFTGVDHEGAYKPTACRHFALWAVARIIGNVKGTPMEYTR</sequence>
<dbReference type="RefSeq" id="WP_252677904.1">
    <property type="nucleotide sequence ID" value="NZ_JAMXHT010000002.1"/>
</dbReference>
<reference evidence="2" key="2">
    <citation type="journal article" date="2023" name="Front. Microbiol.">
        <title>Ralstonia chuxiongensis sp. nov., Ralstonia mojiangensis sp. nov., and Ralstonia soli sp. nov., isolated from tobacco fields, are three novel species in the family Burkholderiaceae.</title>
        <authorList>
            <person name="Lu C.H."/>
            <person name="Zhang Y.Y."/>
            <person name="Jiang N."/>
            <person name="Chen W."/>
            <person name="Shao X."/>
            <person name="Zhao Z.M."/>
            <person name="Lu W.L."/>
            <person name="Hu X."/>
            <person name="Xi Y.X."/>
            <person name="Zou S.Y."/>
            <person name="Wei Q.J."/>
            <person name="Lin Z.L."/>
            <person name="Gong L."/>
            <person name="Gai X.T."/>
            <person name="Zhang L.Q."/>
            <person name="Li J.Y."/>
            <person name="Jin Y."/>
            <person name="Xia Z.Y."/>
        </authorList>
    </citation>
    <scope>NUCLEOTIDE SEQUENCE</scope>
    <source>
        <strain evidence="2">21MJYT02-11</strain>
    </source>
</reference>
<dbReference type="Proteomes" id="UP001162811">
    <property type="component" value="Unassembled WGS sequence"/>
</dbReference>
<gene>
    <name evidence="2" type="ORF">NG900_06030</name>
</gene>
<reference evidence="2" key="1">
    <citation type="submission" date="2022-06" db="EMBL/GenBank/DDBJ databases">
        <authorList>
            <person name="Lu C.-H."/>
        </authorList>
    </citation>
    <scope>NUCLEOTIDE SEQUENCE</scope>
    <source>
        <strain evidence="2">21MJYT02-11</strain>
    </source>
</reference>
<organism evidence="2 3">
    <name type="scientific">Ralstonia soli</name>
    <dbReference type="NCBI Taxonomy" id="2953896"/>
    <lineage>
        <taxon>Bacteria</taxon>
        <taxon>Pseudomonadati</taxon>
        <taxon>Pseudomonadota</taxon>
        <taxon>Betaproteobacteria</taxon>
        <taxon>Burkholderiales</taxon>
        <taxon>Burkholderiaceae</taxon>
        <taxon>Ralstonia</taxon>
    </lineage>
</organism>
<dbReference type="InterPro" id="IPR012908">
    <property type="entry name" value="PGAP1-ab_dom-like"/>
</dbReference>
<keyword evidence="3" id="KW-1185">Reference proteome</keyword>
<feature type="domain" description="GPI inositol-deacylase PGAP1-like alpha/beta" evidence="1">
    <location>
        <begin position="194"/>
        <end position="254"/>
    </location>
</feature>
<dbReference type="Pfam" id="PF07819">
    <property type="entry name" value="PGAP1"/>
    <property type="match status" value="1"/>
</dbReference>
<accession>A0ABT1AH97</accession>
<dbReference type="InterPro" id="IPR029058">
    <property type="entry name" value="AB_hydrolase_fold"/>
</dbReference>
<protein>
    <submittedName>
        <fullName evidence="2">GPI inositol-deacylase</fullName>
    </submittedName>
</protein>
<evidence type="ECO:0000259" key="1">
    <source>
        <dbReference type="Pfam" id="PF07819"/>
    </source>
</evidence>
<dbReference type="SUPFAM" id="SSF53474">
    <property type="entry name" value="alpha/beta-Hydrolases"/>
    <property type="match status" value="1"/>
</dbReference>
<name>A0ABT1AH97_9RALS</name>